<accession>A0A1G2G5Z7</accession>
<dbReference type="InterPro" id="IPR052928">
    <property type="entry name" value="Desiccation-related_membrane"/>
</dbReference>
<keyword evidence="1" id="KW-0472">Membrane</keyword>
<sequence length="116" mass="12872">MQKQKRTSAKGAGSQRKGLLEGAVVGAVLGAVAGMLLAPESGKNMRSDIKRLSGDFYRYIAPRVKELKKMGEAEYNAFMAESAKNYAKVKKLSLAEEKMLAREAKRSWKHIKKNLQ</sequence>
<proteinExistence type="predicted"/>
<reference evidence="2 3" key="1">
    <citation type="journal article" date="2016" name="Nat. Commun.">
        <title>Thousands of microbial genomes shed light on interconnected biogeochemical processes in an aquifer system.</title>
        <authorList>
            <person name="Anantharaman K."/>
            <person name="Brown C.T."/>
            <person name="Hug L.A."/>
            <person name="Sharon I."/>
            <person name="Castelle C.J."/>
            <person name="Probst A.J."/>
            <person name="Thomas B.C."/>
            <person name="Singh A."/>
            <person name="Wilkins M.J."/>
            <person name="Karaoz U."/>
            <person name="Brodie E.L."/>
            <person name="Williams K.H."/>
            <person name="Hubbard S.S."/>
            <person name="Banfield J.F."/>
        </authorList>
    </citation>
    <scope>NUCLEOTIDE SEQUENCE [LARGE SCALE GENOMIC DNA]</scope>
</reference>
<evidence type="ECO:0000256" key="1">
    <source>
        <dbReference type="SAM" id="Phobius"/>
    </source>
</evidence>
<protein>
    <recommendedName>
        <fullName evidence="4">Gas vesicle protein</fullName>
    </recommendedName>
</protein>
<evidence type="ECO:0000313" key="2">
    <source>
        <dbReference type="EMBL" id="OGZ45298.1"/>
    </source>
</evidence>
<keyword evidence="1" id="KW-0812">Transmembrane</keyword>
<dbReference type="InterPro" id="IPR024623">
    <property type="entry name" value="YtxH"/>
</dbReference>
<evidence type="ECO:0008006" key="4">
    <source>
        <dbReference type="Google" id="ProtNLM"/>
    </source>
</evidence>
<dbReference type="Pfam" id="PF12732">
    <property type="entry name" value="YtxH"/>
    <property type="match status" value="1"/>
</dbReference>
<evidence type="ECO:0000313" key="3">
    <source>
        <dbReference type="Proteomes" id="UP000177785"/>
    </source>
</evidence>
<keyword evidence="1" id="KW-1133">Transmembrane helix</keyword>
<gene>
    <name evidence="2" type="ORF">A2756_01605</name>
</gene>
<name>A0A1G2G5Z7_9BACT</name>
<feature type="transmembrane region" description="Helical" evidence="1">
    <location>
        <begin position="20"/>
        <end position="38"/>
    </location>
</feature>
<dbReference type="AlphaFoldDB" id="A0A1G2G5Z7"/>
<dbReference type="PANTHER" id="PTHR35792:SF2">
    <property type="entry name" value="GENERAL STRESS PROTEIN"/>
    <property type="match status" value="1"/>
</dbReference>
<dbReference type="PANTHER" id="PTHR35792">
    <property type="entry name" value="GENERAL STRESS PROTEIN"/>
    <property type="match status" value="1"/>
</dbReference>
<dbReference type="Proteomes" id="UP000177785">
    <property type="component" value="Unassembled WGS sequence"/>
</dbReference>
<dbReference type="EMBL" id="MHNL01000007">
    <property type="protein sequence ID" value="OGZ45298.1"/>
    <property type="molecule type" value="Genomic_DNA"/>
</dbReference>
<organism evidence="2 3">
    <name type="scientific">Candidatus Ryanbacteria bacterium RIFCSPHIGHO2_01_FULL_48_27</name>
    <dbReference type="NCBI Taxonomy" id="1802115"/>
    <lineage>
        <taxon>Bacteria</taxon>
        <taxon>Candidatus Ryaniibacteriota</taxon>
    </lineage>
</organism>
<comment type="caution">
    <text evidence="2">The sequence shown here is derived from an EMBL/GenBank/DDBJ whole genome shotgun (WGS) entry which is preliminary data.</text>
</comment>